<evidence type="ECO:0000256" key="1">
    <source>
        <dbReference type="SAM" id="MobiDB-lite"/>
    </source>
</evidence>
<evidence type="ECO:0000313" key="3">
    <source>
        <dbReference type="Proteomes" id="UP000030693"/>
    </source>
</evidence>
<dbReference type="AlphaFoldDB" id="A0A058Z891"/>
<sequence length="55" mass="5664">MSLRVPGTGAGSPTRSIVRVRSAGSAERRRRRRPPAADRAGPGAARCGPVRPSAA</sequence>
<feature type="compositionally biased region" description="Low complexity" evidence="1">
    <location>
        <begin position="37"/>
        <end position="55"/>
    </location>
</feature>
<gene>
    <name evidence="2" type="ORF">H696_04166</name>
</gene>
<reference evidence="2" key="1">
    <citation type="submission" date="2013-04" db="EMBL/GenBank/DDBJ databases">
        <title>The Genome Sequence of Fonticula alba ATCC 38817.</title>
        <authorList>
            <consortium name="The Broad Institute Genomics Platform"/>
            <person name="Russ C."/>
            <person name="Cuomo C."/>
            <person name="Burger G."/>
            <person name="Gray M.W."/>
            <person name="Holland P.W.H."/>
            <person name="King N."/>
            <person name="Lang F.B.F."/>
            <person name="Roger A.J."/>
            <person name="Ruiz-Trillo I."/>
            <person name="Brown M."/>
            <person name="Walker B."/>
            <person name="Young S."/>
            <person name="Zeng Q."/>
            <person name="Gargeya S."/>
            <person name="Fitzgerald M."/>
            <person name="Haas B."/>
            <person name="Abouelleil A."/>
            <person name="Allen A.W."/>
            <person name="Alvarado L."/>
            <person name="Arachchi H.M."/>
            <person name="Berlin A.M."/>
            <person name="Chapman S.B."/>
            <person name="Gainer-Dewar J."/>
            <person name="Goldberg J."/>
            <person name="Griggs A."/>
            <person name="Gujja S."/>
            <person name="Hansen M."/>
            <person name="Howarth C."/>
            <person name="Imamovic A."/>
            <person name="Ireland A."/>
            <person name="Larimer J."/>
            <person name="McCowan C."/>
            <person name="Murphy C."/>
            <person name="Pearson M."/>
            <person name="Poon T.W."/>
            <person name="Priest M."/>
            <person name="Roberts A."/>
            <person name="Saif S."/>
            <person name="Shea T."/>
            <person name="Sisk P."/>
            <person name="Sykes S."/>
            <person name="Wortman J."/>
            <person name="Nusbaum C."/>
            <person name="Birren B."/>
        </authorList>
    </citation>
    <scope>NUCLEOTIDE SEQUENCE [LARGE SCALE GENOMIC DNA]</scope>
    <source>
        <strain evidence="2">ATCC 38817</strain>
    </source>
</reference>
<name>A0A058Z891_FONAL</name>
<feature type="region of interest" description="Disordered" evidence="1">
    <location>
        <begin position="1"/>
        <end position="55"/>
    </location>
</feature>
<dbReference type="EMBL" id="KB932206">
    <property type="protein sequence ID" value="KCV69757.1"/>
    <property type="molecule type" value="Genomic_DNA"/>
</dbReference>
<protein>
    <submittedName>
        <fullName evidence="2">Uncharacterized protein</fullName>
    </submittedName>
</protein>
<keyword evidence="3" id="KW-1185">Reference proteome</keyword>
<dbReference type="GeneID" id="20528891"/>
<proteinExistence type="predicted"/>
<accession>A0A058Z891</accession>
<organism evidence="2">
    <name type="scientific">Fonticula alba</name>
    <name type="common">Slime mold</name>
    <dbReference type="NCBI Taxonomy" id="691883"/>
    <lineage>
        <taxon>Eukaryota</taxon>
        <taxon>Rotosphaerida</taxon>
        <taxon>Fonticulaceae</taxon>
        <taxon>Fonticula</taxon>
    </lineage>
</organism>
<dbReference type="RefSeq" id="XP_009496322.1">
    <property type="nucleotide sequence ID" value="XM_009498047.1"/>
</dbReference>
<dbReference type="Proteomes" id="UP000030693">
    <property type="component" value="Unassembled WGS sequence"/>
</dbReference>
<evidence type="ECO:0000313" key="2">
    <source>
        <dbReference type="EMBL" id="KCV69757.1"/>
    </source>
</evidence>